<dbReference type="InterPro" id="IPR019060">
    <property type="entry name" value="DUF2382"/>
</dbReference>
<sequence length="315" mass="34259">MATVIDPTQVIGHKVIDAQGHKIGQAEEVYLDDSTGAPQWVTVKGGLFGGKEHFAPLEGASIVEDDVRLTCDKAQVDSAPDLETGHHLSVEEERALYQHYGLGQSGSGFGTGGLAAPAPTTSGFGTGGLAAPAAGAAGLGAAAGAATVKTPGLKADTRDEDLLRHDRDENTMTRYEERMRVGTERVESGHARLHKYVTTEQVQQVVPLTHQEVRIEREMIPEAERRAAMGDGRIGELEQDVAFFEERTVVTKETVPVERVHVHLEEVTEEVTVMEELRTEHIDLEGETRPLGDKTKGGIKDTLKDKMNRDDRNLR</sequence>
<dbReference type="Gene3D" id="3.90.50.10">
    <property type="entry name" value="Photosynthetic Reaction Center, subunit H, domain 2"/>
    <property type="match status" value="1"/>
</dbReference>
<protein>
    <submittedName>
        <fullName evidence="4">DUF2382 domain-containing protein</fullName>
    </submittedName>
</protein>
<reference evidence="4 5" key="1">
    <citation type="submission" date="2024-09" db="EMBL/GenBank/DDBJ databases">
        <authorList>
            <person name="Lee S.D."/>
        </authorList>
    </citation>
    <scope>NUCLEOTIDE SEQUENCE [LARGE SCALE GENOMIC DNA]</scope>
    <source>
        <strain evidence="4 5">N8-3</strain>
    </source>
</reference>
<dbReference type="Proteomes" id="UP001592531">
    <property type="component" value="Unassembled WGS sequence"/>
</dbReference>
<gene>
    <name evidence="4" type="ORF">ACEZDE_03580</name>
</gene>
<dbReference type="Pfam" id="PF09557">
    <property type="entry name" value="DUF2382"/>
    <property type="match status" value="1"/>
</dbReference>
<dbReference type="EMBL" id="JBHFAB010000002">
    <property type="protein sequence ID" value="MFC1415728.1"/>
    <property type="molecule type" value="Genomic_DNA"/>
</dbReference>
<dbReference type="InterPro" id="IPR011033">
    <property type="entry name" value="PRC_barrel-like_sf"/>
</dbReference>
<accession>A0ABV6VPT8</accession>
<evidence type="ECO:0000259" key="3">
    <source>
        <dbReference type="Pfam" id="PF09557"/>
    </source>
</evidence>
<dbReference type="SUPFAM" id="SSF50346">
    <property type="entry name" value="PRC-barrel domain"/>
    <property type="match status" value="1"/>
</dbReference>
<dbReference type="RefSeq" id="WP_380531928.1">
    <property type="nucleotide sequence ID" value="NZ_JBHFAB010000002.1"/>
</dbReference>
<feature type="domain" description="DUF2382" evidence="3">
    <location>
        <begin position="172"/>
        <end position="283"/>
    </location>
</feature>
<feature type="region of interest" description="Disordered" evidence="1">
    <location>
        <begin position="282"/>
        <end position="315"/>
    </location>
</feature>
<dbReference type="PANTHER" id="PTHR38463:SF1">
    <property type="entry name" value="STRESS RESPONSE PROTEIN YSNF"/>
    <property type="match status" value="1"/>
</dbReference>
<dbReference type="InterPro" id="IPR014747">
    <property type="entry name" value="Bac_photo_RC_H_C"/>
</dbReference>
<feature type="domain" description="PRC-barrel" evidence="2">
    <location>
        <begin position="8"/>
        <end position="73"/>
    </location>
</feature>
<dbReference type="InterPro" id="IPR052967">
    <property type="entry name" value="Stress_Response_Assoc"/>
</dbReference>
<evidence type="ECO:0000313" key="4">
    <source>
        <dbReference type="EMBL" id="MFC1415728.1"/>
    </source>
</evidence>
<evidence type="ECO:0000259" key="2">
    <source>
        <dbReference type="Pfam" id="PF05239"/>
    </source>
</evidence>
<evidence type="ECO:0000256" key="1">
    <source>
        <dbReference type="SAM" id="MobiDB-lite"/>
    </source>
</evidence>
<dbReference type="PANTHER" id="PTHR38463">
    <property type="entry name" value="STRESS RESPONSE PROTEIN YSNF"/>
    <property type="match status" value="1"/>
</dbReference>
<keyword evidence="5" id="KW-1185">Reference proteome</keyword>
<name>A0ABV6VPT8_9ACTN</name>
<dbReference type="Pfam" id="PF05239">
    <property type="entry name" value="PRC"/>
    <property type="match status" value="1"/>
</dbReference>
<organism evidence="4 5">
    <name type="scientific">Streptacidiphilus cavernicola</name>
    <dbReference type="NCBI Taxonomy" id="3342716"/>
    <lineage>
        <taxon>Bacteria</taxon>
        <taxon>Bacillati</taxon>
        <taxon>Actinomycetota</taxon>
        <taxon>Actinomycetes</taxon>
        <taxon>Kitasatosporales</taxon>
        <taxon>Streptomycetaceae</taxon>
        <taxon>Streptacidiphilus</taxon>
    </lineage>
</organism>
<dbReference type="InterPro" id="IPR027275">
    <property type="entry name" value="PRC-brl_dom"/>
</dbReference>
<comment type="caution">
    <text evidence="4">The sequence shown here is derived from an EMBL/GenBank/DDBJ whole genome shotgun (WGS) entry which is preliminary data.</text>
</comment>
<evidence type="ECO:0000313" key="5">
    <source>
        <dbReference type="Proteomes" id="UP001592531"/>
    </source>
</evidence>
<proteinExistence type="predicted"/>